<evidence type="ECO:0000313" key="2">
    <source>
        <dbReference type="Proteomes" id="UP000295357"/>
    </source>
</evidence>
<gene>
    <name evidence="1" type="ORF">DFR39_11444</name>
</gene>
<organism evidence="1 2">
    <name type="scientific">Roseateles asaccharophilus</name>
    <dbReference type="NCBI Taxonomy" id="582607"/>
    <lineage>
        <taxon>Bacteria</taxon>
        <taxon>Pseudomonadati</taxon>
        <taxon>Pseudomonadota</taxon>
        <taxon>Betaproteobacteria</taxon>
        <taxon>Burkholderiales</taxon>
        <taxon>Sphaerotilaceae</taxon>
        <taxon>Roseateles</taxon>
    </lineage>
</organism>
<dbReference type="EMBL" id="SNXE01000014">
    <property type="protein sequence ID" value="TDP04555.1"/>
    <property type="molecule type" value="Genomic_DNA"/>
</dbReference>
<dbReference type="Proteomes" id="UP000295357">
    <property type="component" value="Unassembled WGS sequence"/>
</dbReference>
<keyword evidence="2" id="KW-1185">Reference proteome</keyword>
<proteinExistence type="predicted"/>
<reference evidence="1 2" key="1">
    <citation type="submission" date="2019-03" db="EMBL/GenBank/DDBJ databases">
        <title>Genomic Encyclopedia of Type Strains, Phase IV (KMG-IV): sequencing the most valuable type-strain genomes for metagenomic binning, comparative biology and taxonomic classification.</title>
        <authorList>
            <person name="Goeker M."/>
        </authorList>
    </citation>
    <scope>NUCLEOTIDE SEQUENCE [LARGE SCALE GENOMIC DNA]</scope>
    <source>
        <strain evidence="1 2">DSM 25082</strain>
    </source>
</reference>
<protein>
    <submittedName>
        <fullName evidence="1">Uncharacterized protein</fullName>
    </submittedName>
</protein>
<comment type="caution">
    <text evidence="1">The sequence shown here is derived from an EMBL/GenBank/DDBJ whole genome shotgun (WGS) entry which is preliminary data.</text>
</comment>
<accession>A0A4R6MRF2</accession>
<dbReference type="AlphaFoldDB" id="A0A4R6MRF2"/>
<sequence>MRNKNSIEVGRYLVSPMIKPHADGGFSAAVSIRSGRGMASHDRVMRFVPRFDSQGAALRYAKAEGLAWVQAH</sequence>
<evidence type="ECO:0000313" key="1">
    <source>
        <dbReference type="EMBL" id="TDP04555.1"/>
    </source>
</evidence>
<name>A0A4R6MRF2_9BURK</name>